<reference evidence="2 3" key="1">
    <citation type="submission" date="2024-02" db="EMBL/GenBank/DDBJ databases">
        <title>Marinospirillum sp. MEB 164 isolated from Lonar lake sediment.</title>
        <authorList>
            <person name="Joshi A."/>
            <person name="Thite S."/>
        </authorList>
    </citation>
    <scope>NUCLEOTIDE SEQUENCE [LARGE SCALE GENOMIC DNA]</scope>
    <source>
        <strain evidence="2 3">MEB164</strain>
    </source>
</reference>
<evidence type="ECO:0000259" key="1">
    <source>
        <dbReference type="PROSITE" id="PS51094"/>
    </source>
</evidence>
<dbReference type="Gene3D" id="3.40.930.10">
    <property type="entry name" value="Mannitol-specific EII, Chain A"/>
    <property type="match status" value="1"/>
</dbReference>
<accession>A0ABW8PZB5</accession>
<dbReference type="InterPro" id="IPR006320">
    <property type="entry name" value="PTS_Nitro_regul"/>
</dbReference>
<proteinExistence type="predicted"/>
<name>A0ABW8PZB5_9GAMM</name>
<dbReference type="Proteomes" id="UP001621714">
    <property type="component" value="Unassembled WGS sequence"/>
</dbReference>
<dbReference type="EMBL" id="JBANFI010000004">
    <property type="protein sequence ID" value="MFK7160983.1"/>
    <property type="molecule type" value="Genomic_DNA"/>
</dbReference>
<evidence type="ECO:0000313" key="2">
    <source>
        <dbReference type="EMBL" id="MFK7160983.1"/>
    </source>
</evidence>
<dbReference type="InterPro" id="IPR002178">
    <property type="entry name" value="PTS_EIIA_type-2_dom"/>
</dbReference>
<keyword evidence="3" id="KW-1185">Reference proteome</keyword>
<evidence type="ECO:0000313" key="3">
    <source>
        <dbReference type="Proteomes" id="UP001621714"/>
    </source>
</evidence>
<sequence length="156" mass="17224">MPLNDILTLERTLAGVPGGSKKRVLEYFSRFIAQQIPQLDAEEVFSSLIAREKLGSTGIGQGIALPHCRMRHCSEAVGTFIRLRDKIDFDAIDGQPVDLIFVLLVPEEANEAHLQTLAELAQKFSDEDLRKALRKTDVAEQLHQLITSPLEASSSG</sequence>
<dbReference type="RefSeq" id="WP_405339224.1">
    <property type="nucleotide sequence ID" value="NZ_JBANFI010000004.1"/>
</dbReference>
<dbReference type="SUPFAM" id="SSF55804">
    <property type="entry name" value="Phoshotransferase/anion transport protein"/>
    <property type="match status" value="1"/>
</dbReference>
<dbReference type="PROSITE" id="PS51094">
    <property type="entry name" value="PTS_EIIA_TYPE_2"/>
    <property type="match status" value="1"/>
</dbReference>
<dbReference type="PANTHER" id="PTHR47738:SF1">
    <property type="entry name" value="NITROGEN REGULATORY PROTEIN"/>
    <property type="match status" value="1"/>
</dbReference>
<comment type="caution">
    <text evidence="2">The sequence shown here is derived from an EMBL/GenBank/DDBJ whole genome shotgun (WGS) entry which is preliminary data.</text>
</comment>
<dbReference type="Pfam" id="PF00359">
    <property type="entry name" value="PTS_EIIA_2"/>
    <property type="match status" value="1"/>
</dbReference>
<gene>
    <name evidence="2" type="primary">ptsN</name>
    <name evidence="2" type="ORF">V6U78_08040</name>
</gene>
<dbReference type="InterPro" id="IPR016152">
    <property type="entry name" value="PTrfase/Anion_transptr"/>
</dbReference>
<dbReference type="PANTHER" id="PTHR47738">
    <property type="entry name" value="PTS SYSTEM FRUCTOSE-LIKE EIIA COMPONENT-RELATED"/>
    <property type="match status" value="1"/>
</dbReference>
<dbReference type="NCBIfam" id="TIGR01419">
    <property type="entry name" value="nitro_reg_IIA"/>
    <property type="match status" value="1"/>
</dbReference>
<feature type="domain" description="PTS EIIA type-2" evidence="1">
    <location>
        <begin position="5"/>
        <end position="149"/>
    </location>
</feature>
<protein>
    <submittedName>
        <fullName evidence="2">PTS IIA-like nitrogen regulatory protein PtsN</fullName>
    </submittedName>
</protein>
<dbReference type="InterPro" id="IPR051541">
    <property type="entry name" value="PTS_SugarTrans_NitroReg"/>
</dbReference>
<organism evidence="2 3">
    <name type="scientific">Marinospirillum alkalitolerans</name>
    <dbReference type="NCBI Taxonomy" id="3123374"/>
    <lineage>
        <taxon>Bacteria</taxon>
        <taxon>Pseudomonadati</taxon>
        <taxon>Pseudomonadota</taxon>
        <taxon>Gammaproteobacteria</taxon>
        <taxon>Oceanospirillales</taxon>
        <taxon>Oceanospirillaceae</taxon>
        <taxon>Marinospirillum</taxon>
    </lineage>
</organism>
<dbReference type="CDD" id="cd00211">
    <property type="entry name" value="PTS_IIA_fru"/>
    <property type="match status" value="1"/>
</dbReference>